<name>A0ABV6U6J6_9ACTN</name>
<reference evidence="1 2" key="1">
    <citation type="submission" date="2024-09" db="EMBL/GenBank/DDBJ databases">
        <authorList>
            <person name="Sun Q."/>
            <person name="Mori K."/>
        </authorList>
    </citation>
    <scope>NUCLEOTIDE SEQUENCE [LARGE SCALE GENOMIC DNA]</scope>
    <source>
        <strain evidence="1 2">TBRC 1851</strain>
    </source>
</reference>
<dbReference type="RefSeq" id="WP_394302203.1">
    <property type="nucleotide sequence ID" value="NZ_JBHMQT010000037.1"/>
</dbReference>
<sequence length="196" mass="22068">MEIPMDISALQGQTRLLLRQKITVMVNRYVVHVAGPGGSEGPVVAFAEQKRMALKEQVTLYTDESRGQVLAGFKARKVIDLAGGYDVVDEAGRPLGMFRKDFGRSLMRSTWHLQQPGLPTLKGHERNLPVALLRRSSDSLSWLPYHFDFSIGASIAFSVDRRWGLRDRYLIEVHDPRLDRRLVIAMAVALDALQAR</sequence>
<accession>A0ABV6U6J6</accession>
<comment type="caution">
    <text evidence="1">The sequence shown here is derived from an EMBL/GenBank/DDBJ whole genome shotgun (WGS) entry which is preliminary data.</text>
</comment>
<dbReference type="InterPro" id="IPR007612">
    <property type="entry name" value="LOR"/>
</dbReference>
<evidence type="ECO:0000313" key="2">
    <source>
        <dbReference type="Proteomes" id="UP001589870"/>
    </source>
</evidence>
<keyword evidence="2" id="KW-1185">Reference proteome</keyword>
<evidence type="ECO:0000313" key="1">
    <source>
        <dbReference type="EMBL" id="MFC0864075.1"/>
    </source>
</evidence>
<dbReference type="Proteomes" id="UP001589870">
    <property type="component" value="Unassembled WGS sequence"/>
</dbReference>
<proteinExistence type="predicted"/>
<protein>
    <recommendedName>
        <fullName evidence="3">Scramblase</fullName>
    </recommendedName>
</protein>
<evidence type="ECO:0008006" key="3">
    <source>
        <dbReference type="Google" id="ProtNLM"/>
    </source>
</evidence>
<dbReference type="Pfam" id="PF04525">
    <property type="entry name" value="LOR"/>
    <property type="match status" value="1"/>
</dbReference>
<organism evidence="1 2">
    <name type="scientific">Sphaerimonospora cavernae</name>
    <dbReference type="NCBI Taxonomy" id="1740611"/>
    <lineage>
        <taxon>Bacteria</taxon>
        <taxon>Bacillati</taxon>
        <taxon>Actinomycetota</taxon>
        <taxon>Actinomycetes</taxon>
        <taxon>Streptosporangiales</taxon>
        <taxon>Streptosporangiaceae</taxon>
        <taxon>Sphaerimonospora</taxon>
    </lineage>
</organism>
<gene>
    <name evidence="1" type="ORF">ACFHYQ_17400</name>
</gene>
<dbReference type="EMBL" id="JBHMQT010000037">
    <property type="protein sequence ID" value="MFC0864075.1"/>
    <property type="molecule type" value="Genomic_DNA"/>
</dbReference>